<feature type="transmembrane region" description="Helical" evidence="1">
    <location>
        <begin position="35"/>
        <end position="57"/>
    </location>
</feature>
<name>A0ABV2FJZ7_9STRE</name>
<keyword evidence="1" id="KW-0812">Transmembrane</keyword>
<comment type="caution">
    <text evidence="2">The sequence shown here is derived from an EMBL/GenBank/DDBJ whole genome shotgun (WGS) entry which is preliminary data.</text>
</comment>
<keyword evidence="3" id="KW-1185">Reference proteome</keyword>
<dbReference type="EMBL" id="JBEPLO010000027">
    <property type="protein sequence ID" value="MET3558910.1"/>
    <property type="molecule type" value="Genomic_DNA"/>
</dbReference>
<reference evidence="2 3" key="1">
    <citation type="submission" date="2024-06" db="EMBL/GenBank/DDBJ databases">
        <title>Genomic Encyclopedia of Type Strains, Phase IV (KMG-IV): sequencing the most valuable type-strain genomes for metagenomic binning, comparative biology and taxonomic classification.</title>
        <authorList>
            <person name="Goeker M."/>
        </authorList>
    </citation>
    <scope>NUCLEOTIDE SEQUENCE [LARGE SCALE GENOMIC DNA]</scope>
    <source>
        <strain evidence="2 3">DSM 28303</strain>
    </source>
</reference>
<keyword evidence="1" id="KW-1133">Transmembrane helix</keyword>
<dbReference type="Proteomes" id="UP001549122">
    <property type="component" value="Unassembled WGS sequence"/>
</dbReference>
<evidence type="ECO:0000313" key="2">
    <source>
        <dbReference type="EMBL" id="MET3558910.1"/>
    </source>
</evidence>
<sequence length="59" mass="6834">MTWLKIISISLTLGYLLKRFWTYERFPRFLLVIDCYLLFVQLVAIGLVGVVGVGMVVRL</sequence>
<proteinExistence type="predicted"/>
<dbReference type="RefSeq" id="WP_354366019.1">
    <property type="nucleotide sequence ID" value="NZ_JBEPLO010000027.1"/>
</dbReference>
<organism evidence="2 3">
    <name type="scientific">Streptococcus rupicaprae</name>
    <dbReference type="NCBI Taxonomy" id="759619"/>
    <lineage>
        <taxon>Bacteria</taxon>
        <taxon>Bacillati</taxon>
        <taxon>Bacillota</taxon>
        <taxon>Bacilli</taxon>
        <taxon>Lactobacillales</taxon>
        <taxon>Streptococcaceae</taxon>
        <taxon>Streptococcus</taxon>
    </lineage>
</organism>
<protein>
    <submittedName>
        <fullName evidence="2">Uncharacterized protein</fullName>
    </submittedName>
</protein>
<keyword evidence="1" id="KW-0472">Membrane</keyword>
<evidence type="ECO:0000313" key="3">
    <source>
        <dbReference type="Proteomes" id="UP001549122"/>
    </source>
</evidence>
<gene>
    <name evidence="2" type="ORF">ABID29_002038</name>
</gene>
<evidence type="ECO:0000256" key="1">
    <source>
        <dbReference type="SAM" id="Phobius"/>
    </source>
</evidence>
<accession>A0ABV2FJZ7</accession>